<dbReference type="InterPro" id="IPR006775">
    <property type="entry name" value="GH116_catalytic"/>
</dbReference>
<evidence type="ECO:0000259" key="2">
    <source>
        <dbReference type="Pfam" id="PF12215"/>
    </source>
</evidence>
<dbReference type="InterPro" id="IPR008928">
    <property type="entry name" value="6-hairpin_glycosidase_sf"/>
</dbReference>
<dbReference type="PANTHER" id="PTHR12654:SF0">
    <property type="entry name" value="NON-LYSOSOMAL GLUCOSYLCERAMIDASE"/>
    <property type="match status" value="1"/>
</dbReference>
<dbReference type="RefSeq" id="WP_382349732.1">
    <property type="nucleotide sequence ID" value="NZ_JBHSMC010000010.1"/>
</dbReference>
<feature type="domain" description="Glycosyl-hydrolase family 116 N-terminal" evidence="2">
    <location>
        <begin position="26"/>
        <end position="348"/>
    </location>
</feature>
<protein>
    <submittedName>
        <fullName evidence="3">GH116 family glycosyl-hydrolase</fullName>
        <ecNumber evidence="3">3.2.1.-</ecNumber>
    </submittedName>
</protein>
<proteinExistence type="predicted"/>
<name>A0ABW0LFU4_9BACI</name>
<keyword evidence="3" id="KW-0378">Hydrolase</keyword>
<evidence type="ECO:0000259" key="1">
    <source>
        <dbReference type="Pfam" id="PF04685"/>
    </source>
</evidence>
<organism evidence="3 4">
    <name type="scientific">Lederbergia graminis</name>
    <dbReference type="NCBI Taxonomy" id="735518"/>
    <lineage>
        <taxon>Bacteria</taxon>
        <taxon>Bacillati</taxon>
        <taxon>Bacillota</taxon>
        <taxon>Bacilli</taxon>
        <taxon>Bacillales</taxon>
        <taxon>Bacillaceae</taxon>
        <taxon>Lederbergia</taxon>
    </lineage>
</organism>
<dbReference type="InterPro" id="IPR012341">
    <property type="entry name" value="6hp_glycosidase-like_sf"/>
</dbReference>
<keyword evidence="3" id="KW-0326">Glycosidase</keyword>
<dbReference type="GO" id="GO:0016798">
    <property type="term" value="F:hydrolase activity, acting on glycosyl bonds"/>
    <property type="evidence" value="ECO:0007669"/>
    <property type="project" value="UniProtKB-KW"/>
</dbReference>
<sequence length="817" mass="93356">MSQVKEDLYQNGLQRQYSGKAEAAAFLLGGIGTGNVSIGSRGDFRDWEIFNHPGKGATLPNTYFSIFAQAEGEEPVVKVLESKLNPPYTRAHGYPPGTAAGLPRMEKSTLRGEYPFVSVQFEDKDLPVDVKLEAFTPFVPLNPDDSGIPGAYITYKVTNTTSVPVKVSIAGSIINPIGATFDQIGNLQIQKCSQNSNLFKQESELSGLILQSTKFEETEREYGNIALTTTNPHTTYKRAWLRGAWFDHLHEFWDDFSENGMLTDLQYDTPANDEATDTGTLGVYETVLPGETKEMNFMLTWYFPNRLNGWSEWIKVKEEGRELIKNYYTNHFDSAWAVAQYLVNNKERLTKKSQSFQQALFNSSLPYYVIDAIASNITVLRSTTCFWLKDGRFLGYEGCQDDWGCCDGNCTHVWNYAQTLAFLFPTLEQNMRETEFLEETTDDGKMNFRAMQMFDSQWMFGSNPAEAAADGQMGTIMRVYREWKLTGDDEFLRRVWPAMKNSLKYALLQWDTDDDLVFDGKQHNTYDIEFYGPNPLTGVFFLGALRAAEEIAKYLGEEETANIYRTVFEKSAKRLEELTWNGEYYIQQLDDVDQYKYQHGMGCLSDQLLGQQLAHLFGLGYLLPEEHVKKAVYSIYKYNFKEDFSKHANPQRTYVLNDEKGLLLCSWPNGGRPKLPFVYSDEVWTGIEYHVATHLIYEGFIEEGLTIVKAVRDRHDGIRRNPWNEVECGHHYARSMSSWGVLIALSGFEFDMTRNEIKFNPRINQDDFTTFWSTGKAWGTYTQKKNINGEWDTAVKVLYGDAAGITVHACGKKWTIE</sequence>
<keyword evidence="4" id="KW-1185">Reference proteome</keyword>
<accession>A0ABW0LFU4</accession>
<dbReference type="EC" id="3.2.1.-" evidence="3"/>
<dbReference type="Pfam" id="PF12215">
    <property type="entry name" value="Glyco_hydr_116N"/>
    <property type="match status" value="1"/>
</dbReference>
<comment type="caution">
    <text evidence="3">The sequence shown here is derived from an EMBL/GenBank/DDBJ whole genome shotgun (WGS) entry which is preliminary data.</text>
</comment>
<dbReference type="InterPro" id="IPR052566">
    <property type="entry name" value="Non-lysos_glucosylceramidase"/>
</dbReference>
<evidence type="ECO:0000313" key="4">
    <source>
        <dbReference type="Proteomes" id="UP001596147"/>
    </source>
</evidence>
<dbReference type="Pfam" id="PF04685">
    <property type="entry name" value="DUF608"/>
    <property type="match status" value="1"/>
</dbReference>
<evidence type="ECO:0000313" key="3">
    <source>
        <dbReference type="EMBL" id="MFC5464625.1"/>
    </source>
</evidence>
<dbReference type="EMBL" id="JBHSMC010000010">
    <property type="protein sequence ID" value="MFC5464625.1"/>
    <property type="molecule type" value="Genomic_DNA"/>
</dbReference>
<reference evidence="4" key="1">
    <citation type="journal article" date="2019" name="Int. J. Syst. Evol. Microbiol.">
        <title>The Global Catalogue of Microorganisms (GCM) 10K type strain sequencing project: providing services to taxonomists for standard genome sequencing and annotation.</title>
        <authorList>
            <consortium name="The Broad Institute Genomics Platform"/>
            <consortium name="The Broad Institute Genome Sequencing Center for Infectious Disease"/>
            <person name="Wu L."/>
            <person name="Ma J."/>
        </authorList>
    </citation>
    <scope>NUCLEOTIDE SEQUENCE [LARGE SCALE GENOMIC DNA]</scope>
    <source>
        <strain evidence="4">CGMCC 1.12237</strain>
    </source>
</reference>
<feature type="domain" description="Glycosyl-hydrolase family 116 catalytic region" evidence="1">
    <location>
        <begin position="469"/>
        <end position="740"/>
    </location>
</feature>
<dbReference type="PANTHER" id="PTHR12654">
    <property type="entry name" value="BILE ACID BETA-GLUCOSIDASE-RELATED"/>
    <property type="match status" value="1"/>
</dbReference>
<dbReference type="Proteomes" id="UP001596147">
    <property type="component" value="Unassembled WGS sequence"/>
</dbReference>
<gene>
    <name evidence="3" type="ORF">ACFPM4_07655</name>
</gene>
<dbReference type="SUPFAM" id="SSF48208">
    <property type="entry name" value="Six-hairpin glycosidases"/>
    <property type="match status" value="1"/>
</dbReference>
<dbReference type="InterPro" id="IPR024462">
    <property type="entry name" value="GH116_N"/>
</dbReference>
<dbReference type="Gene3D" id="1.50.10.10">
    <property type="match status" value="1"/>
</dbReference>